<sequence>MTEVLNSQSAHQGLVWQDLKSMRAMTDSIIHECSGYSPVLMFMMGASYSKVQEELTLEAFLEIAAKIQAKIQYFGQDSPEAKRIYKELNTKADIRDVLNLPFFKMKTLEEVKGSESSEISKDSLKNRSVMESNTSEDTTSGILMLEKSWISQGVFFVIKMAKSLSSFTPFQSSPLNIVKIFKRVSPCHIVQSTYTDSRRMTMKDSMA</sequence>
<protein>
    <submittedName>
        <fullName evidence="1">Uncharacterized protein</fullName>
    </submittedName>
</protein>
<proteinExistence type="predicted"/>
<comment type="caution">
    <text evidence="1">The sequence shown here is derived from an EMBL/GenBank/DDBJ whole genome shotgun (WGS) entry which is preliminary data.</text>
</comment>
<dbReference type="Proteomes" id="UP001295684">
    <property type="component" value="Unassembled WGS sequence"/>
</dbReference>
<accession>A0AAD1U8E1</accession>
<evidence type="ECO:0000313" key="1">
    <source>
        <dbReference type="EMBL" id="CAI2362512.1"/>
    </source>
</evidence>
<organism evidence="1 2">
    <name type="scientific">Euplotes crassus</name>
    <dbReference type="NCBI Taxonomy" id="5936"/>
    <lineage>
        <taxon>Eukaryota</taxon>
        <taxon>Sar</taxon>
        <taxon>Alveolata</taxon>
        <taxon>Ciliophora</taxon>
        <taxon>Intramacronucleata</taxon>
        <taxon>Spirotrichea</taxon>
        <taxon>Hypotrichia</taxon>
        <taxon>Euplotida</taxon>
        <taxon>Euplotidae</taxon>
        <taxon>Moneuplotes</taxon>
    </lineage>
</organism>
<gene>
    <name evidence="1" type="ORF">ECRASSUSDP1_LOCUS3836</name>
</gene>
<dbReference type="EMBL" id="CAMPGE010003670">
    <property type="protein sequence ID" value="CAI2362512.1"/>
    <property type="molecule type" value="Genomic_DNA"/>
</dbReference>
<name>A0AAD1U8E1_EUPCR</name>
<evidence type="ECO:0000313" key="2">
    <source>
        <dbReference type="Proteomes" id="UP001295684"/>
    </source>
</evidence>
<keyword evidence="2" id="KW-1185">Reference proteome</keyword>
<dbReference type="AlphaFoldDB" id="A0AAD1U8E1"/>
<reference evidence="1" key="1">
    <citation type="submission" date="2023-07" db="EMBL/GenBank/DDBJ databases">
        <authorList>
            <consortium name="AG Swart"/>
            <person name="Singh M."/>
            <person name="Singh A."/>
            <person name="Seah K."/>
            <person name="Emmerich C."/>
        </authorList>
    </citation>
    <scope>NUCLEOTIDE SEQUENCE</scope>
    <source>
        <strain evidence="1">DP1</strain>
    </source>
</reference>